<evidence type="ECO:0000313" key="7">
    <source>
        <dbReference type="Proteomes" id="UP000717328"/>
    </source>
</evidence>
<protein>
    <recommendedName>
        <fullName evidence="5">FAD-binding domain-containing protein</fullName>
    </recommendedName>
</protein>
<dbReference type="Pfam" id="PF01494">
    <property type="entry name" value="FAD_binding_3"/>
    <property type="match status" value="1"/>
</dbReference>
<keyword evidence="1" id="KW-0285">Flavoprotein</keyword>
<dbReference type="PANTHER" id="PTHR46972:SF1">
    <property type="entry name" value="FAD DEPENDENT OXIDOREDUCTASE DOMAIN-CONTAINING PROTEIN"/>
    <property type="match status" value="1"/>
</dbReference>
<organism evidence="6 7">
    <name type="scientific">Sphagnurus paluster</name>
    <dbReference type="NCBI Taxonomy" id="117069"/>
    <lineage>
        <taxon>Eukaryota</taxon>
        <taxon>Fungi</taxon>
        <taxon>Dikarya</taxon>
        <taxon>Basidiomycota</taxon>
        <taxon>Agaricomycotina</taxon>
        <taxon>Agaricomycetes</taxon>
        <taxon>Agaricomycetidae</taxon>
        <taxon>Agaricales</taxon>
        <taxon>Tricholomatineae</taxon>
        <taxon>Lyophyllaceae</taxon>
        <taxon>Sphagnurus</taxon>
    </lineage>
</organism>
<evidence type="ECO:0000259" key="5">
    <source>
        <dbReference type="Pfam" id="PF01494"/>
    </source>
</evidence>
<evidence type="ECO:0000256" key="2">
    <source>
        <dbReference type="ARBA" id="ARBA00022827"/>
    </source>
</evidence>
<dbReference type="PANTHER" id="PTHR46972">
    <property type="entry name" value="MONOOXYGENASE ASQM-RELATED"/>
    <property type="match status" value="1"/>
</dbReference>
<feature type="domain" description="FAD-binding" evidence="5">
    <location>
        <begin position="5"/>
        <end position="361"/>
    </location>
</feature>
<evidence type="ECO:0000256" key="3">
    <source>
        <dbReference type="ARBA" id="ARBA00023002"/>
    </source>
</evidence>
<keyword evidence="2" id="KW-0274">FAD</keyword>
<keyword evidence="3" id="KW-0560">Oxidoreductase</keyword>
<dbReference type="InterPro" id="IPR036188">
    <property type="entry name" value="FAD/NAD-bd_sf"/>
</dbReference>
<dbReference type="EMBL" id="JABCKI010000027">
    <property type="protein sequence ID" value="KAG5653939.1"/>
    <property type="molecule type" value="Genomic_DNA"/>
</dbReference>
<keyword evidence="7" id="KW-1185">Reference proteome</keyword>
<name>A0A9P7KL88_9AGAR</name>
<evidence type="ECO:0000256" key="4">
    <source>
        <dbReference type="ARBA" id="ARBA00023033"/>
    </source>
</evidence>
<dbReference type="GO" id="GO:0004497">
    <property type="term" value="F:monooxygenase activity"/>
    <property type="evidence" value="ECO:0007669"/>
    <property type="project" value="UniProtKB-KW"/>
</dbReference>
<dbReference type="GO" id="GO:0071949">
    <property type="term" value="F:FAD binding"/>
    <property type="evidence" value="ECO:0007669"/>
    <property type="project" value="InterPro"/>
</dbReference>
<proteinExistence type="predicted"/>
<accession>A0A9P7KL88</accession>
<comment type="caution">
    <text evidence="6">The sequence shown here is derived from an EMBL/GenBank/DDBJ whole genome shotgun (WGS) entry which is preliminary data.</text>
</comment>
<dbReference type="OrthoDB" id="655030at2759"/>
<dbReference type="Gene3D" id="3.50.50.60">
    <property type="entry name" value="FAD/NAD(P)-binding domain"/>
    <property type="match status" value="1"/>
</dbReference>
<reference evidence="6" key="2">
    <citation type="submission" date="2021-10" db="EMBL/GenBank/DDBJ databases">
        <title>Phylogenomics reveals ancestral predisposition of the termite-cultivated fungus Termitomyces towards a domesticated lifestyle.</title>
        <authorList>
            <person name="Auxier B."/>
            <person name="Grum-Grzhimaylo A."/>
            <person name="Cardenas M.E."/>
            <person name="Lodge J.D."/>
            <person name="Laessoe T."/>
            <person name="Pedersen O."/>
            <person name="Smith M.E."/>
            <person name="Kuyper T.W."/>
            <person name="Franco-Molano E.A."/>
            <person name="Baroni T.J."/>
            <person name="Aanen D.K."/>
        </authorList>
    </citation>
    <scope>NUCLEOTIDE SEQUENCE</scope>
    <source>
        <strain evidence="6">D49</strain>
    </source>
</reference>
<gene>
    <name evidence="6" type="ORF">H0H81_009296</name>
</gene>
<dbReference type="Proteomes" id="UP000717328">
    <property type="component" value="Unassembled WGS sequence"/>
</dbReference>
<dbReference type="InterPro" id="IPR002938">
    <property type="entry name" value="FAD-bd"/>
</dbReference>
<evidence type="ECO:0000313" key="6">
    <source>
        <dbReference type="EMBL" id="KAG5653939.1"/>
    </source>
</evidence>
<dbReference type="SUPFAM" id="SSF51905">
    <property type="entry name" value="FAD/NAD(P)-binding domain"/>
    <property type="match status" value="1"/>
</dbReference>
<sequence>MPLNIAIIGGGPVGLTLARILLNAPSKFNVTIFERDESASSRNAKGGSLDLEATTGLAAIDATGLRAEFDRVARYNPETSGMIYTNRQGKVVFEKPVNPNQLNKRPEIDRSDLRTLLLGGLPDGVIRWGARLTSVAPDGTLCFADGDVDASHFDLVVGAEGSWSKVRAHIAPSAPGPTFAGVGSLEMSVSAEDAERVGIARAIRGGLYSSMGARQVLAGQLVTTGAYMLYAMMPMRSAEDFKAIWDLCGDDQGRLRDYFKADYAAKGWAPELLAWFDVVQLGSMRAWPLYEFGFPNGHVWEHKKGWTLVGDAAHVMTPFAGEGVNAGMRDALELAKRLIALGDGDAGALDAAVKEYEEEMFARLRPIMAETLRNKASYFADGTPESIVSKLKIALAKY</sequence>
<reference evidence="6" key="1">
    <citation type="submission" date="2021-02" db="EMBL/GenBank/DDBJ databases">
        <authorList>
            <person name="Nieuwenhuis M."/>
            <person name="Van De Peppel L.J.J."/>
        </authorList>
    </citation>
    <scope>NUCLEOTIDE SEQUENCE</scope>
    <source>
        <strain evidence="6">D49</strain>
    </source>
</reference>
<dbReference type="AlphaFoldDB" id="A0A9P7KL88"/>
<keyword evidence="4" id="KW-0503">Monooxygenase</keyword>
<dbReference type="PRINTS" id="PR00420">
    <property type="entry name" value="RNGMNOXGNASE"/>
</dbReference>
<evidence type="ECO:0000256" key="1">
    <source>
        <dbReference type="ARBA" id="ARBA00022630"/>
    </source>
</evidence>